<evidence type="ECO:0000256" key="1">
    <source>
        <dbReference type="ARBA" id="ARBA00013160"/>
    </source>
</evidence>
<keyword evidence="4 9" id="KW-0067">ATP-binding</keyword>
<dbReference type="EC" id="6.1.1.1" evidence="1"/>
<dbReference type="GO" id="GO:0005524">
    <property type="term" value="F:ATP binding"/>
    <property type="evidence" value="ECO:0007669"/>
    <property type="project" value="UniProtKB-KW"/>
</dbReference>
<dbReference type="OrthoDB" id="41238at2759"/>
<dbReference type="Proteomes" id="UP000253664">
    <property type="component" value="Unassembled WGS sequence"/>
</dbReference>
<dbReference type="Gene3D" id="3.40.50.620">
    <property type="entry name" value="HUPs"/>
    <property type="match status" value="1"/>
</dbReference>
<organism evidence="10 11">
    <name type="scientific">Ophiocordyceps polyrhachis-furcata BCC 54312</name>
    <dbReference type="NCBI Taxonomy" id="1330021"/>
    <lineage>
        <taxon>Eukaryota</taxon>
        <taxon>Fungi</taxon>
        <taxon>Dikarya</taxon>
        <taxon>Ascomycota</taxon>
        <taxon>Pezizomycotina</taxon>
        <taxon>Sordariomycetes</taxon>
        <taxon>Hypocreomycetidae</taxon>
        <taxon>Hypocreales</taxon>
        <taxon>Ophiocordycipitaceae</taxon>
        <taxon>Ophiocordyceps</taxon>
    </lineage>
</organism>
<accession>A0A367LKA6</accession>
<evidence type="ECO:0000256" key="5">
    <source>
        <dbReference type="ARBA" id="ARBA00022917"/>
    </source>
</evidence>
<sequence>MDASLGAEERYSLITRRLELQNGWASQKLTSLVAQGKAIRYLWSTTPTGKPHLGYLIPLIKFADFIRAGGEVTIEFLDTYGLLINYRFPWDQVCHRSRYYRWLISAALEAVGVPMSRMRLVDASSYQGTSDFMLDFWKLCTLCSQQDVRDTGAEVGASTMLSPLLTPLLQELADEYLGIDVEFGGLDQRGIFNLGEQFLPELGYEKRVHVMNQMLPSLTGGKMSSSHPDHTKLTLLDDEATIERKVAGSSCPAGTAEGNGMLPIVEHILMPISELHVRDRGRSPMVAHGAAEGTLFSVDVGRGPSPDPASRRDYCTYQDLQRDYLRGVMEPEALKAAVARAVHQVLAPIRDAYAGNEAWREADRMGYPEDWPAAA</sequence>
<evidence type="ECO:0000256" key="6">
    <source>
        <dbReference type="ARBA" id="ARBA00023146"/>
    </source>
</evidence>
<dbReference type="SUPFAM" id="SSF52374">
    <property type="entry name" value="Nucleotidylyl transferase"/>
    <property type="match status" value="1"/>
</dbReference>
<dbReference type="GO" id="GO:0006437">
    <property type="term" value="P:tyrosyl-tRNA aminoacylation"/>
    <property type="evidence" value="ECO:0007669"/>
    <property type="project" value="InterPro"/>
</dbReference>
<evidence type="ECO:0000256" key="2">
    <source>
        <dbReference type="ARBA" id="ARBA00022598"/>
    </source>
</evidence>
<dbReference type="PANTHER" id="PTHR46264">
    <property type="entry name" value="TYROSINE-TRNA LIGASE"/>
    <property type="match status" value="1"/>
</dbReference>
<evidence type="ECO:0000256" key="7">
    <source>
        <dbReference type="ARBA" id="ARBA00033323"/>
    </source>
</evidence>
<dbReference type="GO" id="GO:0005737">
    <property type="term" value="C:cytoplasm"/>
    <property type="evidence" value="ECO:0007669"/>
    <property type="project" value="TreeGrafter"/>
</dbReference>
<comment type="similarity">
    <text evidence="9">Belongs to the class-I aminoacyl-tRNA synthetase family.</text>
</comment>
<comment type="caution">
    <text evidence="10">The sequence shown here is derived from an EMBL/GenBank/DDBJ whole genome shotgun (WGS) entry which is preliminary data.</text>
</comment>
<evidence type="ECO:0000313" key="11">
    <source>
        <dbReference type="Proteomes" id="UP000253664"/>
    </source>
</evidence>
<name>A0A367LKA6_9HYPO</name>
<keyword evidence="2 9" id="KW-0436">Ligase</keyword>
<proteinExistence type="inferred from homology"/>
<dbReference type="AlphaFoldDB" id="A0A367LKA6"/>
<gene>
    <name evidence="10" type="ORF">L249_6892</name>
</gene>
<protein>
    <recommendedName>
        <fullName evidence="1">tyrosine--tRNA ligase</fullName>
        <ecNumber evidence="1">6.1.1.1</ecNumber>
    </recommendedName>
    <alternativeName>
        <fullName evidence="7">Tyrosyl-tRNA synthetase</fullName>
    </alternativeName>
</protein>
<dbReference type="InterPro" id="IPR002307">
    <property type="entry name" value="Tyr-tRNA-ligase"/>
</dbReference>
<dbReference type="PRINTS" id="PR01040">
    <property type="entry name" value="TRNASYNTHTYR"/>
</dbReference>
<dbReference type="Pfam" id="PF00579">
    <property type="entry name" value="tRNA-synt_1b"/>
    <property type="match status" value="1"/>
</dbReference>
<comment type="catalytic activity">
    <reaction evidence="8">
        <text>tRNA(Tyr) + L-tyrosine + ATP = L-tyrosyl-tRNA(Tyr) + AMP + diphosphate + H(+)</text>
        <dbReference type="Rhea" id="RHEA:10220"/>
        <dbReference type="Rhea" id="RHEA-COMP:9706"/>
        <dbReference type="Rhea" id="RHEA-COMP:9707"/>
        <dbReference type="ChEBI" id="CHEBI:15378"/>
        <dbReference type="ChEBI" id="CHEBI:30616"/>
        <dbReference type="ChEBI" id="CHEBI:33019"/>
        <dbReference type="ChEBI" id="CHEBI:58315"/>
        <dbReference type="ChEBI" id="CHEBI:78442"/>
        <dbReference type="ChEBI" id="CHEBI:78536"/>
        <dbReference type="ChEBI" id="CHEBI:456215"/>
        <dbReference type="EC" id="6.1.1.1"/>
    </reaction>
</comment>
<dbReference type="Gene3D" id="1.10.240.10">
    <property type="entry name" value="Tyrosyl-Transfer RNA Synthetase"/>
    <property type="match status" value="1"/>
</dbReference>
<dbReference type="InterPro" id="IPR023617">
    <property type="entry name" value="Tyr-tRNA-ligase_arc/euk-type"/>
</dbReference>
<keyword evidence="11" id="KW-1185">Reference proteome</keyword>
<dbReference type="PANTHER" id="PTHR46264:SF4">
    <property type="entry name" value="TYROSINE--TRNA LIGASE, CYTOPLASMIC"/>
    <property type="match status" value="1"/>
</dbReference>
<reference evidence="10 11" key="1">
    <citation type="journal article" date="2015" name="BMC Genomics">
        <title>Insights from the genome of Ophiocordyceps polyrhachis-furcata to pathogenicity and host specificity in insect fungi.</title>
        <authorList>
            <person name="Wichadakul D."/>
            <person name="Kobmoo N."/>
            <person name="Ingsriswang S."/>
            <person name="Tangphatsornruang S."/>
            <person name="Chantasingh D."/>
            <person name="Luangsa-ard J.J."/>
            <person name="Eurwilaichitr L."/>
        </authorList>
    </citation>
    <scope>NUCLEOTIDE SEQUENCE [LARGE SCALE GENOMIC DNA]</scope>
    <source>
        <strain evidence="10 11">BCC 54312</strain>
    </source>
</reference>
<keyword evidence="5 9" id="KW-0648">Protein biosynthesis</keyword>
<evidence type="ECO:0000256" key="3">
    <source>
        <dbReference type="ARBA" id="ARBA00022741"/>
    </source>
</evidence>
<dbReference type="STRING" id="1330021.A0A367LKA6"/>
<dbReference type="InterPro" id="IPR002305">
    <property type="entry name" value="aa-tRNA-synth_Ic"/>
</dbReference>
<evidence type="ECO:0000313" key="10">
    <source>
        <dbReference type="EMBL" id="RCI14692.1"/>
    </source>
</evidence>
<keyword evidence="3 9" id="KW-0547">Nucleotide-binding</keyword>
<dbReference type="InterPro" id="IPR050489">
    <property type="entry name" value="Tyr-tRNA_synthase"/>
</dbReference>
<evidence type="ECO:0000256" key="8">
    <source>
        <dbReference type="ARBA" id="ARBA00048248"/>
    </source>
</evidence>
<dbReference type="InterPro" id="IPR014729">
    <property type="entry name" value="Rossmann-like_a/b/a_fold"/>
</dbReference>
<evidence type="ECO:0000256" key="9">
    <source>
        <dbReference type="RuleBase" id="RU363036"/>
    </source>
</evidence>
<dbReference type="EMBL" id="LKCN02000003">
    <property type="protein sequence ID" value="RCI14692.1"/>
    <property type="molecule type" value="Genomic_DNA"/>
</dbReference>
<evidence type="ECO:0000256" key="4">
    <source>
        <dbReference type="ARBA" id="ARBA00022840"/>
    </source>
</evidence>
<dbReference type="GO" id="GO:0004831">
    <property type="term" value="F:tyrosine-tRNA ligase activity"/>
    <property type="evidence" value="ECO:0007669"/>
    <property type="project" value="UniProtKB-EC"/>
</dbReference>
<dbReference type="PIRSF" id="PIRSF006588">
    <property type="entry name" value="TyrRS_arch_euk"/>
    <property type="match status" value="1"/>
</dbReference>
<keyword evidence="6 9" id="KW-0030">Aminoacyl-tRNA synthetase</keyword>